<dbReference type="EMBL" id="CAJVQA010021369">
    <property type="protein sequence ID" value="CAG8768519.1"/>
    <property type="molecule type" value="Genomic_DNA"/>
</dbReference>
<comment type="caution">
    <text evidence="1">The sequence shown here is derived from an EMBL/GenBank/DDBJ whole genome shotgun (WGS) entry which is preliminary data.</text>
</comment>
<keyword evidence="2" id="KW-1185">Reference proteome</keyword>
<organism evidence="1 2">
    <name type="scientific">Cetraspora pellucida</name>
    <dbReference type="NCBI Taxonomy" id="1433469"/>
    <lineage>
        <taxon>Eukaryota</taxon>
        <taxon>Fungi</taxon>
        <taxon>Fungi incertae sedis</taxon>
        <taxon>Mucoromycota</taxon>
        <taxon>Glomeromycotina</taxon>
        <taxon>Glomeromycetes</taxon>
        <taxon>Diversisporales</taxon>
        <taxon>Gigasporaceae</taxon>
        <taxon>Cetraspora</taxon>
    </lineage>
</organism>
<reference evidence="1" key="1">
    <citation type="submission" date="2021-06" db="EMBL/GenBank/DDBJ databases">
        <authorList>
            <person name="Kallberg Y."/>
            <person name="Tangrot J."/>
            <person name="Rosling A."/>
        </authorList>
    </citation>
    <scope>NUCLEOTIDE SEQUENCE</scope>
    <source>
        <strain evidence="1">FL966</strain>
    </source>
</reference>
<dbReference type="AlphaFoldDB" id="A0A9N9NX18"/>
<proteinExistence type="predicted"/>
<accession>A0A9N9NX18</accession>
<feature type="non-terminal residue" evidence="1">
    <location>
        <position position="44"/>
    </location>
</feature>
<sequence length="44" mass="5082">MLLTGSLEETLLFSQWSFRKVCDHYELGEEEDPQLSALPLLNVE</sequence>
<dbReference type="Proteomes" id="UP000789759">
    <property type="component" value="Unassembled WGS sequence"/>
</dbReference>
<dbReference type="OrthoDB" id="10552196at2759"/>
<evidence type="ECO:0000313" key="2">
    <source>
        <dbReference type="Proteomes" id="UP000789759"/>
    </source>
</evidence>
<evidence type="ECO:0000313" key="1">
    <source>
        <dbReference type="EMBL" id="CAG8768519.1"/>
    </source>
</evidence>
<gene>
    <name evidence="1" type="ORF">CPELLU_LOCUS15720</name>
</gene>
<name>A0A9N9NX18_9GLOM</name>
<protein>
    <submittedName>
        <fullName evidence="1">20338_t:CDS:1</fullName>
    </submittedName>
</protein>